<dbReference type="InterPro" id="IPR002931">
    <property type="entry name" value="Transglutaminase-like"/>
</dbReference>
<feature type="domain" description="Transglutaminase-like" evidence="2">
    <location>
        <begin position="325"/>
        <end position="397"/>
    </location>
</feature>
<dbReference type="AlphaFoldDB" id="A0A553EBV7"/>
<feature type="signal peptide" evidence="1">
    <location>
        <begin position="1"/>
        <end position="21"/>
    </location>
</feature>
<dbReference type="InterPro" id="IPR038765">
    <property type="entry name" value="Papain-like_cys_pep_sf"/>
</dbReference>
<reference evidence="3 4" key="1">
    <citation type="submission" date="2019-07" db="EMBL/GenBank/DDBJ databases">
        <title>Novel species of Flavobacterium.</title>
        <authorList>
            <person name="Liu Q."/>
            <person name="Xin Y.-H."/>
        </authorList>
    </citation>
    <scope>NUCLEOTIDE SEQUENCE [LARGE SCALE GENOMIC DNA]</scope>
    <source>
        <strain evidence="3 4">LB1R34</strain>
    </source>
</reference>
<dbReference type="Gene3D" id="2.60.120.1130">
    <property type="match status" value="1"/>
</dbReference>
<dbReference type="Pfam" id="PF01841">
    <property type="entry name" value="Transglut_core"/>
    <property type="match status" value="1"/>
</dbReference>
<dbReference type="Proteomes" id="UP000316371">
    <property type="component" value="Unassembled WGS sequence"/>
</dbReference>
<evidence type="ECO:0000256" key="1">
    <source>
        <dbReference type="SAM" id="SignalP"/>
    </source>
</evidence>
<sequence>MHFSKTTSVFFFLLLSIISNAQNFELGKVTVAELQEKSHPKDSSAVAAILFKKGESRYEYKKDEGFIKITDVVARIKIYKKEGYDWATEIVSYSIREDSKESVSFSDAVTYNLNGGKIEKTSLKSDGIFDQKVNKYRAEKKITMPNVKEGSVLEFKYSIRSQNIGISRNWDFQTTIPVNFSEYKTFVPEYYVFNTNQKGFLFPVVTAEHKQKSVKFMQMERADPGWSSSNTNTSFYTSSLTYLENKTTYVLENVPALKTEAYVNNIDNYTASLVEELSMTQYPNQPLKKYSTDWKSLVKTIYKFDDFGEELDNTSYFEDDFKALLAGLNSPEEKIMAIFKFVKSNIKWDGYYGFYCNDGVKKAYKNKTGNVAEINLMLTAMLRYAGLQANPVLISTRANGIALFPNLNAFDYVIAAVETTDGIILLDATEKYASPNILPTRDLNWIGRLIRKDETSLEVNLTPTTVSKEIVNMNFGVDKNGIITGKIRNQLSDHEALTFRKRNLLTLKDAYLEELENKNNGIEVGDYVRDNETDLSSPIVESYTFKDTKSFENINNKIYIAPLLFFATKENPFKQEVREYPIDFNYPKQTKFNINIELPEGYVVESLPAPMNVATADDIAAFKYIIANAGNKIQVQATLDLKKVIVAADYYQVIKDFFQQVVTKQNEKIVLVKK</sequence>
<gene>
    <name evidence="3" type="ORF">FNW21_03170</name>
</gene>
<proteinExistence type="predicted"/>
<dbReference type="Gene3D" id="3.10.620.30">
    <property type="match status" value="1"/>
</dbReference>
<dbReference type="RefSeq" id="WP_144255280.1">
    <property type="nucleotide sequence ID" value="NZ_VJZT01000002.1"/>
</dbReference>
<keyword evidence="4" id="KW-1185">Reference proteome</keyword>
<evidence type="ECO:0000313" key="3">
    <source>
        <dbReference type="EMBL" id="TRX42273.1"/>
    </source>
</evidence>
<dbReference type="Gene3D" id="2.60.40.3140">
    <property type="match status" value="1"/>
</dbReference>
<organism evidence="3 4">
    <name type="scientific">Flavobacterium restrictum</name>
    <dbReference type="NCBI Taxonomy" id="2594428"/>
    <lineage>
        <taxon>Bacteria</taxon>
        <taxon>Pseudomonadati</taxon>
        <taxon>Bacteroidota</taxon>
        <taxon>Flavobacteriia</taxon>
        <taxon>Flavobacteriales</taxon>
        <taxon>Flavobacteriaceae</taxon>
        <taxon>Flavobacterium</taxon>
    </lineage>
</organism>
<name>A0A553EBV7_9FLAO</name>
<comment type="caution">
    <text evidence="3">The sequence shown here is derived from an EMBL/GenBank/DDBJ whole genome shotgun (WGS) entry which is preliminary data.</text>
</comment>
<feature type="chain" id="PRO_5022030361" evidence="1">
    <location>
        <begin position="22"/>
        <end position="674"/>
    </location>
</feature>
<accession>A0A553EBV7</accession>
<dbReference type="EMBL" id="VJZT01000002">
    <property type="protein sequence ID" value="TRX42273.1"/>
    <property type="molecule type" value="Genomic_DNA"/>
</dbReference>
<protein>
    <submittedName>
        <fullName evidence="3">DUF3857 domain-containing protein</fullName>
    </submittedName>
</protein>
<evidence type="ECO:0000313" key="4">
    <source>
        <dbReference type="Proteomes" id="UP000316371"/>
    </source>
</evidence>
<dbReference type="OrthoDB" id="98874at2"/>
<evidence type="ECO:0000259" key="2">
    <source>
        <dbReference type="Pfam" id="PF01841"/>
    </source>
</evidence>
<keyword evidence="1" id="KW-0732">Signal</keyword>
<dbReference type="SUPFAM" id="SSF54001">
    <property type="entry name" value="Cysteine proteinases"/>
    <property type="match status" value="1"/>
</dbReference>